<dbReference type="EMBL" id="QPMM01000011">
    <property type="protein sequence ID" value="RFS19982.1"/>
    <property type="molecule type" value="Genomic_DNA"/>
</dbReference>
<reference evidence="1 2" key="1">
    <citation type="submission" date="2018-07" db="EMBL/GenBank/DDBJ databases">
        <title>Chitinophaga K2CV101002-2 sp. nov., isolated from a monsoon evergreen broad-leaved forest soil.</title>
        <authorList>
            <person name="Lv Y."/>
        </authorList>
    </citation>
    <scope>NUCLEOTIDE SEQUENCE [LARGE SCALE GENOMIC DNA]</scope>
    <source>
        <strain evidence="1 2">GDMCC 1.1288</strain>
    </source>
</reference>
<protein>
    <submittedName>
        <fullName evidence="1">Uncharacterized protein</fullName>
    </submittedName>
</protein>
<evidence type="ECO:0000313" key="1">
    <source>
        <dbReference type="EMBL" id="RFS19982.1"/>
    </source>
</evidence>
<evidence type="ECO:0000313" key="2">
    <source>
        <dbReference type="Proteomes" id="UP000260644"/>
    </source>
</evidence>
<dbReference type="AlphaFoldDB" id="A0A3E1Y5I8"/>
<comment type="caution">
    <text evidence="1">The sequence shown here is derived from an EMBL/GenBank/DDBJ whole genome shotgun (WGS) entry which is preliminary data.</text>
</comment>
<gene>
    <name evidence="1" type="ORF">DVR12_19850</name>
</gene>
<proteinExistence type="predicted"/>
<accession>A0A3E1Y5I8</accession>
<sequence>MNGNVLLPETIYARNISGENFIEFRFDSGTKRLYEITLVAIQNNTVKLLEDRYISTKVSINNEFFNCYIDEDSDSEISLPMQILRSETSISIFWSINDLNYYSVSENCLIGVDRNNFLCSISIMKLSKEELFEIFGF</sequence>
<organism evidence="1 2">
    <name type="scientific">Chitinophaga silvatica</name>
    <dbReference type="NCBI Taxonomy" id="2282649"/>
    <lineage>
        <taxon>Bacteria</taxon>
        <taxon>Pseudomonadati</taxon>
        <taxon>Bacteroidota</taxon>
        <taxon>Chitinophagia</taxon>
        <taxon>Chitinophagales</taxon>
        <taxon>Chitinophagaceae</taxon>
        <taxon>Chitinophaga</taxon>
    </lineage>
</organism>
<name>A0A3E1Y5I8_9BACT</name>
<keyword evidence="2" id="KW-1185">Reference proteome</keyword>
<dbReference type="Proteomes" id="UP000260644">
    <property type="component" value="Unassembled WGS sequence"/>
</dbReference>